<keyword evidence="1" id="KW-1185">Reference proteome</keyword>
<feature type="non-terminal residue" evidence="2">
    <location>
        <position position="124"/>
    </location>
</feature>
<gene>
    <name evidence="2" type="primary">LOC111083270</name>
</gene>
<accession>A0ABM1RVF4</accession>
<proteinExistence type="predicted"/>
<feature type="non-terminal residue" evidence="2">
    <location>
        <position position="1"/>
    </location>
</feature>
<dbReference type="RefSeq" id="XP_022235359.1">
    <property type="nucleotide sequence ID" value="XM_022379651.1"/>
</dbReference>
<dbReference type="Proteomes" id="UP000694941">
    <property type="component" value="Unplaced"/>
</dbReference>
<evidence type="ECO:0000313" key="1">
    <source>
        <dbReference type="Proteomes" id="UP000694941"/>
    </source>
</evidence>
<evidence type="ECO:0000313" key="2">
    <source>
        <dbReference type="RefSeq" id="XP_022235359.1"/>
    </source>
</evidence>
<dbReference type="GeneID" id="111083270"/>
<sequence>EMNGFAAIDDSELIQLQKETRKLKADEDDFALLLSNLKKLTLDDMDSSQATLRHGLRRIQPSVSVPTLNSQSVPASTLVCHLSGNEHKHKNMKYTQEEYRSILEEQMQAYKNQQEMEQKKDLEN</sequence>
<reference evidence="2" key="1">
    <citation type="submission" date="2025-08" db="UniProtKB">
        <authorList>
            <consortium name="RefSeq"/>
        </authorList>
    </citation>
    <scope>IDENTIFICATION</scope>
    <source>
        <tissue evidence="2">Muscle</tissue>
    </source>
</reference>
<organism evidence="1 2">
    <name type="scientific">Limulus polyphemus</name>
    <name type="common">Atlantic horseshoe crab</name>
    <dbReference type="NCBI Taxonomy" id="6850"/>
    <lineage>
        <taxon>Eukaryota</taxon>
        <taxon>Metazoa</taxon>
        <taxon>Ecdysozoa</taxon>
        <taxon>Arthropoda</taxon>
        <taxon>Chelicerata</taxon>
        <taxon>Merostomata</taxon>
        <taxon>Xiphosura</taxon>
        <taxon>Limulidae</taxon>
        <taxon>Limulus</taxon>
    </lineage>
</organism>
<name>A0ABM1RVF4_LIMPO</name>
<protein>
    <submittedName>
        <fullName evidence="2">Uncharacterized protein LOC111083270</fullName>
    </submittedName>
</protein>